<proteinExistence type="predicted"/>
<organism evidence="2 3">
    <name type="scientific">Ruminococcus champanellensis (strain DSM 18848 / JCM 17042 / KCTC 15320 / 18P13)</name>
    <dbReference type="NCBI Taxonomy" id="213810"/>
    <lineage>
        <taxon>Bacteria</taxon>
        <taxon>Bacillati</taxon>
        <taxon>Bacillota</taxon>
        <taxon>Clostridia</taxon>
        <taxon>Eubacteriales</taxon>
        <taxon>Oscillospiraceae</taxon>
        <taxon>Ruminococcus</taxon>
    </lineage>
</organism>
<dbReference type="HOGENOM" id="CLU_2481411_0_0_9"/>
<keyword evidence="3" id="KW-1185">Reference proteome</keyword>
<dbReference type="GeneID" id="83155780"/>
<sequence length="87" mass="10391">MQKKLALLEEENLILKKAMAMILIINLTMNWWHKYKMSYPIRKLNQIALYSWIILKCCHFVATGQCRSAKVQHFQGFSAFRARSEWE</sequence>
<dbReference type="RefSeq" id="WP_015558095.1">
    <property type="nucleotide sequence ID" value="NC_021039.1"/>
</dbReference>
<keyword evidence="1" id="KW-1133">Transmembrane helix</keyword>
<accession>D4LC43</accession>
<feature type="transmembrane region" description="Helical" evidence="1">
    <location>
        <begin position="13"/>
        <end position="32"/>
    </location>
</feature>
<dbReference type="AlphaFoldDB" id="D4LC43"/>
<keyword evidence="1" id="KW-0472">Membrane</keyword>
<dbReference type="KEGG" id="rch:RUM_10260"/>
<evidence type="ECO:0000313" key="3">
    <source>
        <dbReference type="Proteomes" id="UP000007054"/>
    </source>
</evidence>
<dbReference type="Proteomes" id="UP000007054">
    <property type="component" value="Chromosome"/>
</dbReference>
<evidence type="ECO:0000256" key="1">
    <source>
        <dbReference type="SAM" id="Phobius"/>
    </source>
</evidence>
<keyword evidence="1" id="KW-0812">Transmembrane</keyword>
<dbReference type="BioCyc" id="RCHA213810:RUM_RS04930-MONOMER"/>
<reference evidence="2" key="2">
    <citation type="submission" date="2010-03" db="EMBL/GenBank/DDBJ databases">
        <authorList>
            <person name="Pajon A."/>
        </authorList>
    </citation>
    <scope>NUCLEOTIDE SEQUENCE</scope>
    <source>
        <strain evidence="2">Type strain: 18P13</strain>
    </source>
</reference>
<evidence type="ECO:0000313" key="2">
    <source>
        <dbReference type="EMBL" id="CBL17188.1"/>
    </source>
</evidence>
<reference evidence="2" key="1">
    <citation type="submission" date="2010-03" db="EMBL/GenBank/DDBJ databases">
        <title>The genome sequence of Ruminococcus sp. 18P13.</title>
        <authorList>
            <consortium name="metaHIT consortium -- http://www.metahit.eu/"/>
            <person name="Pajon A."/>
            <person name="Turner K."/>
            <person name="Parkhill J."/>
            <person name="Bernalier A."/>
        </authorList>
    </citation>
    <scope>NUCLEOTIDE SEQUENCE [LARGE SCALE GENOMIC DNA]</scope>
    <source>
        <strain evidence="2">Type strain: 18P13</strain>
    </source>
</reference>
<gene>
    <name evidence="2" type="ordered locus">RUM_10260</name>
</gene>
<protein>
    <submittedName>
        <fullName evidence="2">Uncharacterized protein</fullName>
    </submittedName>
</protein>
<name>D4LC43_RUMC1</name>
<dbReference type="EMBL" id="FP929052">
    <property type="protein sequence ID" value="CBL17188.1"/>
    <property type="molecule type" value="Genomic_DNA"/>
</dbReference>